<dbReference type="Proteomes" id="UP001256712">
    <property type="component" value="Segment"/>
</dbReference>
<proteinExistence type="predicted"/>
<dbReference type="EMBL" id="OL685370">
    <property type="protein sequence ID" value="USC25916.1"/>
    <property type="molecule type" value="Genomic_DNA"/>
</dbReference>
<accession>A0AAE9LNH5</accession>
<sequence length="143" mass="16694">MWESVRWQILNGDEIEVVPEHRVLAWTELIINVANNTPLNATFRTMFQKADFENFDYNTPLVYNLKNKTLTIYNERLKSALNRPVRLNNQTINVNIAHVFLLFICIVLLTVLVVFAQPNSSTYTIDKNDATKIKQSQKRIERV</sequence>
<evidence type="ECO:0000256" key="1">
    <source>
        <dbReference type="SAM" id="Phobius"/>
    </source>
</evidence>
<keyword evidence="1" id="KW-0812">Transmembrane</keyword>
<keyword evidence="1" id="KW-1133">Transmembrane helix</keyword>
<evidence type="ECO:0000313" key="3">
    <source>
        <dbReference type="Proteomes" id="UP001256712"/>
    </source>
</evidence>
<evidence type="ECO:0000313" key="2">
    <source>
        <dbReference type="EMBL" id="USC25916.1"/>
    </source>
</evidence>
<organism evidence="2 3">
    <name type="scientific">Palpita vitrealis nucleopolyhedrovirus</name>
    <dbReference type="NCBI Taxonomy" id="2951960"/>
    <lineage>
        <taxon>Viruses</taxon>
        <taxon>Viruses incertae sedis</taxon>
        <taxon>Naldaviricetes</taxon>
        <taxon>Lefavirales</taxon>
        <taxon>Baculoviridae</taxon>
        <taxon>Alphabaculovirus</taxon>
        <taxon>Alphabaculovirus pavitrealis</taxon>
    </lineage>
</organism>
<name>A0AAE9LNH5_9ABAC</name>
<reference evidence="2" key="1">
    <citation type="journal article" date="2022" name="J. Invertebr. Pathol.">
        <title>Identification of a new nucleopolyhedrovirus isolated from the olive leaf moth, Palpita vitrealis, from two locations in Egypt.</title>
        <authorList>
            <person name="El-Salamouny S."/>
            <person name="Wennmann J.T."/>
            <person name="Kleespies R.G."/>
            <person name="Richert-Poggeler K.R."/>
            <person name="Mansour A."/>
            <person name="Awad M."/>
            <person name="Agamy E."/>
            <person name="Salama R."/>
            <person name="Jehle J.A."/>
        </authorList>
    </citation>
    <scope>NUCLEOTIDE SEQUENCE</scope>
    <source>
        <strain evidence="2">Giza 2005</strain>
    </source>
</reference>
<dbReference type="InterPro" id="IPR008005">
    <property type="entry name" value="PIF6"/>
</dbReference>
<keyword evidence="3" id="KW-1185">Reference proteome</keyword>
<protein>
    <submittedName>
        <fullName evidence="2">Pif-6</fullName>
    </submittedName>
</protein>
<keyword evidence="1" id="KW-0472">Membrane</keyword>
<dbReference type="Pfam" id="PF05341">
    <property type="entry name" value="PIF6"/>
    <property type="match status" value="1"/>
</dbReference>
<feature type="transmembrane region" description="Helical" evidence="1">
    <location>
        <begin position="96"/>
        <end position="116"/>
    </location>
</feature>